<dbReference type="KEGG" id="egr:104419152"/>
<dbReference type="GO" id="GO:0008308">
    <property type="term" value="F:voltage-gated monoatomic anion channel activity"/>
    <property type="evidence" value="ECO:0000318"/>
    <property type="project" value="GO_Central"/>
</dbReference>
<dbReference type="PANTHER" id="PTHR11743">
    <property type="entry name" value="VOLTAGE-DEPENDENT ANION-SELECTIVE CHANNEL"/>
    <property type="match status" value="1"/>
</dbReference>
<organism evidence="2">
    <name type="scientific">Eucalyptus grandis</name>
    <name type="common">Flooded gum</name>
    <dbReference type="NCBI Taxonomy" id="71139"/>
    <lineage>
        <taxon>Eukaryota</taxon>
        <taxon>Viridiplantae</taxon>
        <taxon>Streptophyta</taxon>
        <taxon>Embryophyta</taxon>
        <taxon>Tracheophyta</taxon>
        <taxon>Spermatophyta</taxon>
        <taxon>Magnoliopsida</taxon>
        <taxon>eudicotyledons</taxon>
        <taxon>Gunneridae</taxon>
        <taxon>Pentapetalae</taxon>
        <taxon>rosids</taxon>
        <taxon>malvids</taxon>
        <taxon>Myrtales</taxon>
        <taxon>Myrtaceae</taxon>
        <taxon>Myrtoideae</taxon>
        <taxon>Eucalypteae</taxon>
        <taxon>Eucalyptus</taxon>
    </lineage>
</organism>
<evidence type="ECO:0000256" key="1">
    <source>
        <dbReference type="ARBA" id="ARBA00009624"/>
    </source>
</evidence>
<dbReference type="GO" id="GO:0005741">
    <property type="term" value="C:mitochondrial outer membrane"/>
    <property type="evidence" value="ECO:0000318"/>
    <property type="project" value="GO_Central"/>
</dbReference>
<dbReference type="InterPro" id="IPR023614">
    <property type="entry name" value="Porin_dom_sf"/>
</dbReference>
<evidence type="ECO:0000313" key="2">
    <source>
        <dbReference type="EMBL" id="KCW83527.1"/>
    </source>
</evidence>
<name>A0A059CYW0_EUCGR</name>
<dbReference type="InterPro" id="IPR001925">
    <property type="entry name" value="Porin_Euk"/>
</dbReference>
<dbReference type="Gene3D" id="2.40.160.10">
    <property type="entry name" value="Porin"/>
    <property type="match status" value="1"/>
</dbReference>
<dbReference type="Pfam" id="PF01459">
    <property type="entry name" value="Porin_3"/>
    <property type="match status" value="1"/>
</dbReference>
<accession>A0A059CYW0</accession>
<dbReference type="STRING" id="71139.A0A059CYW0"/>
<gene>
    <name evidence="2" type="ORF">EUGRSUZ_B00430</name>
</gene>
<reference evidence="2" key="1">
    <citation type="submission" date="2013-07" db="EMBL/GenBank/DDBJ databases">
        <title>The genome of Eucalyptus grandis.</title>
        <authorList>
            <person name="Schmutz J."/>
            <person name="Hayes R."/>
            <person name="Myburg A."/>
            <person name="Tuskan G."/>
            <person name="Grattapaglia D."/>
            <person name="Rokhsar D.S."/>
        </authorList>
    </citation>
    <scope>NUCLEOTIDE SEQUENCE</scope>
    <source>
        <tissue evidence="2">Leaf extractions</tissue>
    </source>
</reference>
<dbReference type="CDD" id="cd07306">
    <property type="entry name" value="Porin3_VDAC"/>
    <property type="match status" value="1"/>
</dbReference>
<dbReference type="InterPro" id="IPR027246">
    <property type="entry name" value="Porin_Euk/Tom40"/>
</dbReference>
<sequence>MSKCPGFFINIGKEARDLLHKGYGQQPPVHFHQQFIDMNCDLSCDVSCRIEDIVPGFGTAFKLIAPYTGKVELQYLHDYAAVTAGTGVIANAFRGYDPIISFSGVVGSTPISLGADLVYDVSAKTFNRFDAGLSLRFSSVVASVTLNDKLNTLRAAFYHTVNPLNQTVVAAELNHSFSINDTIFTMGSQQAIFPSTLVKARVNTKGKVGALIQQQFFQMLSLSIAGEVDFHPNSLNWIPKIGLTIALRP</sequence>
<dbReference type="OrthoDB" id="7827681at2759"/>
<dbReference type="OMA" id="CPGLYFD"/>
<dbReference type="EMBL" id="KK198754">
    <property type="protein sequence ID" value="KCW83527.1"/>
    <property type="molecule type" value="Genomic_DNA"/>
</dbReference>
<proteinExistence type="inferred from homology"/>
<dbReference type="AlphaFoldDB" id="A0A059CYW0"/>
<dbReference type="PANTHER" id="PTHR11743:SF35">
    <property type="entry name" value="PORIN_VOLTAGE-DEPENDENT ANION-SELECTIVE CHANNEL PROTEIN"/>
    <property type="match status" value="1"/>
</dbReference>
<protein>
    <submittedName>
        <fullName evidence="2">Uncharacterized protein</fullName>
    </submittedName>
</protein>
<dbReference type="InParanoid" id="A0A059CYW0"/>
<dbReference type="Gramene" id="KCW83527">
    <property type="protein sequence ID" value="KCW83527"/>
    <property type="gene ID" value="EUGRSUZ_B00430"/>
</dbReference>
<dbReference type="eggNOG" id="KOG3126">
    <property type="taxonomic scope" value="Eukaryota"/>
</dbReference>
<comment type="similarity">
    <text evidence="1">Belongs to the eukaryotic mitochondrial porin (TC 1.B.8.1) family.</text>
</comment>